<dbReference type="PROSITE" id="PS50005">
    <property type="entry name" value="TPR"/>
    <property type="match status" value="3"/>
</dbReference>
<dbReference type="Pfam" id="PF13432">
    <property type="entry name" value="TPR_16"/>
    <property type="match status" value="2"/>
</dbReference>
<dbReference type="Proteomes" id="UP000503278">
    <property type="component" value="Chromosome"/>
</dbReference>
<dbReference type="PANTHER" id="PTHR12558:SF13">
    <property type="entry name" value="CELL DIVISION CYCLE PROTEIN 27 HOMOLOG"/>
    <property type="match status" value="1"/>
</dbReference>
<dbReference type="InterPro" id="IPR019734">
    <property type="entry name" value="TPR_rpt"/>
</dbReference>
<accession>A0A7L5E792</accession>
<evidence type="ECO:0000256" key="1">
    <source>
        <dbReference type="PROSITE-ProRule" id="PRU00339"/>
    </source>
</evidence>
<gene>
    <name evidence="3" type="ORF">HH214_13005</name>
</gene>
<dbReference type="Pfam" id="PF13181">
    <property type="entry name" value="TPR_8"/>
    <property type="match status" value="2"/>
</dbReference>
<keyword evidence="1" id="KW-0802">TPR repeat</keyword>
<name>A0A7L5E792_9SPHI</name>
<dbReference type="KEGG" id="mrob:HH214_13005"/>
<dbReference type="RefSeq" id="WP_169608288.1">
    <property type="nucleotide sequence ID" value="NZ_CP051682.1"/>
</dbReference>
<keyword evidence="4" id="KW-1185">Reference proteome</keyword>
<evidence type="ECO:0000256" key="2">
    <source>
        <dbReference type="SAM" id="SignalP"/>
    </source>
</evidence>
<dbReference type="EMBL" id="CP051682">
    <property type="protein sequence ID" value="QJD96723.1"/>
    <property type="molecule type" value="Genomic_DNA"/>
</dbReference>
<proteinExistence type="predicted"/>
<sequence length="575" mass="65290">MKLKHISIGLLWLPAAALAQTKSNADKAMGRHPVTNADSIAMQQLYYSALREKMVENLPLATDLFNRVLQSDAGNDAAMYELASIQKQQNKTADVQQLLERAVALKPNNEWYWQALADSYEKTNDIPKLDHVFDELLRLNADKPEYYFNKANVLYLEKRYDEALAIYSRLEQKTGLTDDIIANRQRVYLKQGKVDLAASQLEQMIENNPSDVRYYLTLAELYNANNFTDKALKVLQKAEKISPDNGLVHLALADTYRTKKDTESSFNEIEKAFAAPDLDVEQKVRIVMGYLPKLSDPNAKASALALSKILITTHPTDAKAWALYGDMLGQNNQFKEAKAAYKKAVQLNTDIYAVQEQLVRLELGDNELDEAIKDGENALSLFPNQAWMNYLVGVAWLQKKNPTKAVGYLKNAASLDMQDKELMAQSYAVLGDTYHELRDNAKSDQAYDKALTYGPDNAYTLNNYAYYLSVRNEQLDKAAQMSKHSNELQPNTPSFEDTYAWILFKQKKYTDAKLWIEKALAHGKDKSATQTEHYGDILFYLGDVDNAVQNWKKAKEYGGTSPLLDRKINEKKYIE</sequence>
<evidence type="ECO:0000313" key="3">
    <source>
        <dbReference type="EMBL" id="QJD96723.1"/>
    </source>
</evidence>
<organism evidence="3 4">
    <name type="scientific">Mucilaginibacter robiniae</name>
    <dbReference type="NCBI Taxonomy" id="2728022"/>
    <lineage>
        <taxon>Bacteria</taxon>
        <taxon>Pseudomonadati</taxon>
        <taxon>Bacteroidota</taxon>
        <taxon>Sphingobacteriia</taxon>
        <taxon>Sphingobacteriales</taxon>
        <taxon>Sphingobacteriaceae</taxon>
        <taxon>Mucilaginibacter</taxon>
    </lineage>
</organism>
<dbReference type="InterPro" id="IPR011990">
    <property type="entry name" value="TPR-like_helical_dom_sf"/>
</dbReference>
<feature type="repeat" description="TPR" evidence="1">
    <location>
        <begin position="212"/>
        <end position="245"/>
    </location>
</feature>
<feature type="repeat" description="TPR" evidence="1">
    <location>
        <begin position="424"/>
        <end position="457"/>
    </location>
</feature>
<dbReference type="Pfam" id="PF14559">
    <property type="entry name" value="TPR_19"/>
    <property type="match status" value="2"/>
</dbReference>
<protein>
    <submittedName>
        <fullName evidence="3">Tetratricopeptide repeat protein</fullName>
    </submittedName>
</protein>
<feature type="chain" id="PRO_5029511558" evidence="2">
    <location>
        <begin position="20"/>
        <end position="575"/>
    </location>
</feature>
<feature type="signal peptide" evidence="2">
    <location>
        <begin position="1"/>
        <end position="19"/>
    </location>
</feature>
<reference evidence="3 4" key="1">
    <citation type="submission" date="2020-04" db="EMBL/GenBank/DDBJ databases">
        <title>Genome sequencing of novel species.</title>
        <authorList>
            <person name="Heo J."/>
            <person name="Kim S.-J."/>
            <person name="Kim J.-S."/>
            <person name="Hong S.-B."/>
            <person name="Kwon S.-W."/>
        </authorList>
    </citation>
    <scope>NUCLEOTIDE SEQUENCE [LARGE SCALE GENOMIC DNA]</scope>
    <source>
        <strain evidence="3 4">F39-2</strain>
    </source>
</reference>
<dbReference type="PANTHER" id="PTHR12558">
    <property type="entry name" value="CELL DIVISION CYCLE 16,23,27"/>
    <property type="match status" value="1"/>
</dbReference>
<evidence type="ECO:0000313" key="4">
    <source>
        <dbReference type="Proteomes" id="UP000503278"/>
    </source>
</evidence>
<dbReference type="Gene3D" id="1.25.40.10">
    <property type="entry name" value="Tetratricopeptide repeat domain"/>
    <property type="match status" value="5"/>
</dbReference>
<dbReference type="SUPFAM" id="SSF48452">
    <property type="entry name" value="TPR-like"/>
    <property type="match status" value="2"/>
</dbReference>
<dbReference type="SMART" id="SM00028">
    <property type="entry name" value="TPR"/>
    <property type="match status" value="8"/>
</dbReference>
<feature type="repeat" description="TPR" evidence="1">
    <location>
        <begin position="318"/>
        <end position="351"/>
    </location>
</feature>
<keyword evidence="2" id="KW-0732">Signal</keyword>
<dbReference type="AlphaFoldDB" id="A0A7L5E792"/>